<gene>
    <name evidence="1" type="ORF">LTR37_017474</name>
</gene>
<name>A0ACC3MJR9_9PEZI</name>
<protein>
    <submittedName>
        <fullName evidence="1">Uncharacterized protein</fullName>
    </submittedName>
</protein>
<keyword evidence="2" id="KW-1185">Reference proteome</keyword>
<sequence>MVDSTDNNDAWSLYPYEPNKPAPMVFAVLLTILGSYQIYQSFVRYHWKKYGFTFTWATTVWISGFVCRSISVYNVQAVNIFIAQFVLVLMGPPLYAAAEYFILGRLLAYLPYHTPIHPGRVFSTFIMLSVIVETLTANGAANSAGSSDRDPGQVKSGLACLKAALILQCFIEAFFFSLVTYMEYKCRKAKNFPRKVRIVCYTLYITSFMLLVRCIVRTIEGFEAAFCATGEGPPGYCGSVSMHEYFLYIFEIANITLFVAILVIFHPGKYLPRDTKIFLDPIDGKTERMGPGFSKADKRPLFVTIVDPFNIGSIVSGKGMVLDKFWEQQQPAYEGGELPKDDGKTVEMSE</sequence>
<accession>A0ACC3MJR9</accession>
<reference evidence="1" key="1">
    <citation type="submission" date="2023-07" db="EMBL/GenBank/DDBJ databases">
        <title>Black Yeasts Isolated from many extreme environments.</title>
        <authorList>
            <person name="Coleine C."/>
            <person name="Stajich J.E."/>
            <person name="Selbmann L."/>
        </authorList>
    </citation>
    <scope>NUCLEOTIDE SEQUENCE</scope>
    <source>
        <strain evidence="1">CCFEE 5714</strain>
    </source>
</reference>
<dbReference type="EMBL" id="JAUTXU010000226">
    <property type="protein sequence ID" value="KAK3697412.1"/>
    <property type="molecule type" value="Genomic_DNA"/>
</dbReference>
<evidence type="ECO:0000313" key="1">
    <source>
        <dbReference type="EMBL" id="KAK3697412.1"/>
    </source>
</evidence>
<organism evidence="1 2">
    <name type="scientific">Vermiconidia calcicola</name>
    <dbReference type="NCBI Taxonomy" id="1690605"/>
    <lineage>
        <taxon>Eukaryota</taxon>
        <taxon>Fungi</taxon>
        <taxon>Dikarya</taxon>
        <taxon>Ascomycota</taxon>
        <taxon>Pezizomycotina</taxon>
        <taxon>Dothideomycetes</taxon>
        <taxon>Dothideomycetidae</taxon>
        <taxon>Mycosphaerellales</taxon>
        <taxon>Extremaceae</taxon>
        <taxon>Vermiconidia</taxon>
    </lineage>
</organism>
<evidence type="ECO:0000313" key="2">
    <source>
        <dbReference type="Proteomes" id="UP001281147"/>
    </source>
</evidence>
<proteinExistence type="predicted"/>
<comment type="caution">
    <text evidence="1">The sequence shown here is derived from an EMBL/GenBank/DDBJ whole genome shotgun (WGS) entry which is preliminary data.</text>
</comment>
<dbReference type="Proteomes" id="UP001281147">
    <property type="component" value="Unassembled WGS sequence"/>
</dbReference>